<dbReference type="InterPro" id="IPR050297">
    <property type="entry name" value="LipidA_mod_glycosyltrf_83"/>
</dbReference>
<evidence type="ECO:0000256" key="2">
    <source>
        <dbReference type="ARBA" id="ARBA00022475"/>
    </source>
</evidence>
<dbReference type="Proteomes" id="UP000559117">
    <property type="component" value="Unassembled WGS sequence"/>
</dbReference>
<evidence type="ECO:0000256" key="7">
    <source>
        <dbReference type="ARBA" id="ARBA00023136"/>
    </source>
</evidence>
<comment type="subcellular location">
    <subcellularLocation>
        <location evidence="1">Cell membrane</location>
        <topology evidence="1">Multi-pass membrane protein</topology>
    </subcellularLocation>
</comment>
<protein>
    <recommendedName>
        <fullName evidence="11">Dolichyl-phosphate-mannose-protein mannosyltransferase</fullName>
    </recommendedName>
</protein>
<evidence type="ECO:0000256" key="4">
    <source>
        <dbReference type="ARBA" id="ARBA00022679"/>
    </source>
</evidence>
<feature type="transmembrane region" description="Helical" evidence="8">
    <location>
        <begin position="372"/>
        <end position="389"/>
    </location>
</feature>
<evidence type="ECO:0000256" key="1">
    <source>
        <dbReference type="ARBA" id="ARBA00004651"/>
    </source>
</evidence>
<dbReference type="EMBL" id="JACHFH010000024">
    <property type="protein sequence ID" value="MBB5336808.1"/>
    <property type="molecule type" value="Genomic_DNA"/>
</dbReference>
<dbReference type="GO" id="GO:0005886">
    <property type="term" value="C:plasma membrane"/>
    <property type="evidence" value="ECO:0007669"/>
    <property type="project" value="UniProtKB-SubCell"/>
</dbReference>
<dbReference type="RefSeq" id="WP_183862081.1">
    <property type="nucleotide sequence ID" value="NZ_JACHFH010000024.1"/>
</dbReference>
<feature type="transmembrane region" description="Helical" evidence="8">
    <location>
        <begin position="427"/>
        <end position="445"/>
    </location>
</feature>
<feature type="transmembrane region" description="Helical" evidence="8">
    <location>
        <begin position="281"/>
        <end position="300"/>
    </location>
</feature>
<feature type="transmembrane region" description="Helical" evidence="8">
    <location>
        <begin position="6"/>
        <end position="29"/>
    </location>
</feature>
<feature type="transmembrane region" description="Helical" evidence="8">
    <location>
        <begin position="67"/>
        <end position="84"/>
    </location>
</feature>
<keyword evidence="6 8" id="KW-1133">Transmembrane helix</keyword>
<keyword evidence="7 8" id="KW-0472">Membrane</keyword>
<organism evidence="9 10">
    <name type="scientific">Pectinatus brassicae</name>
    <dbReference type="NCBI Taxonomy" id="862415"/>
    <lineage>
        <taxon>Bacteria</taxon>
        <taxon>Bacillati</taxon>
        <taxon>Bacillota</taxon>
        <taxon>Negativicutes</taxon>
        <taxon>Selenomonadales</taxon>
        <taxon>Selenomonadaceae</taxon>
        <taxon>Pectinatus</taxon>
    </lineage>
</organism>
<feature type="transmembrane region" description="Helical" evidence="8">
    <location>
        <begin position="246"/>
        <end position="272"/>
    </location>
</feature>
<keyword evidence="2" id="KW-1003">Cell membrane</keyword>
<dbReference type="PANTHER" id="PTHR33908">
    <property type="entry name" value="MANNOSYLTRANSFERASE YKCB-RELATED"/>
    <property type="match status" value="1"/>
</dbReference>
<proteinExistence type="predicted"/>
<evidence type="ECO:0008006" key="11">
    <source>
        <dbReference type="Google" id="ProtNLM"/>
    </source>
</evidence>
<gene>
    <name evidence="9" type="ORF">HNR32_001963</name>
</gene>
<dbReference type="AlphaFoldDB" id="A0A840UQ19"/>
<feature type="transmembrane region" description="Helical" evidence="8">
    <location>
        <begin position="193"/>
        <end position="226"/>
    </location>
</feature>
<sequence length="575" mass="66787">MYNIFYQYILLLVFVLTFFGIGMLVFKAFSIRLKYMADKIFYASVLGCSLAIILFTAFYLTGVYSKYFVYIMCLAVVPGIYFLTQARDKKSTILMTIILVLLFKVMIYTVYPPNDFDATMYHLPIINQLVQNANIDFSTSIRYPTYPFFGEVFLSLGMVFGDTSVNVLSAYILFLLALAIGKEFVYQSYWKSIISVGLLFIVKVLINFSGTAYIDNILALFFFAAFLVLKNNFVDKKNIPIYLSGIFMGIAIGVKYTAGFCAIEIGIILLLLRQWKATIKYALPAIVIGSIWYIRTYLVLNNPLWPFMTKIFQTKPVWTEQDYLLQFGDLMKKYDTISDLFKGILHAEGGISVVIFLGLGLYCLLARKQKWFKLYIGIITAYFIMWYNSAQYTRYLMPIVPFLVLMATNGYIVFIDKFRKKEKIYKVIASLILCNYIIVVISFVYDYSFDKKIIWKDNIVKYRMVCTDRGKFLQEKFPAYNAVDYASKLPGKTYAMHLEYINYYGKGKVYGDWFGKYRYADVDDLLNAKEYEKLSIHLKNLKIDYLLVSKSNNIVPNIYMSEVYNDKKYAIYKIN</sequence>
<dbReference type="GO" id="GO:0009103">
    <property type="term" value="P:lipopolysaccharide biosynthetic process"/>
    <property type="evidence" value="ECO:0007669"/>
    <property type="project" value="UniProtKB-ARBA"/>
</dbReference>
<keyword evidence="5 8" id="KW-0812">Transmembrane</keyword>
<feature type="transmembrane region" description="Helical" evidence="8">
    <location>
        <begin position="344"/>
        <end position="365"/>
    </location>
</feature>
<evidence type="ECO:0000256" key="8">
    <source>
        <dbReference type="SAM" id="Phobius"/>
    </source>
</evidence>
<evidence type="ECO:0000313" key="9">
    <source>
        <dbReference type="EMBL" id="MBB5336808.1"/>
    </source>
</evidence>
<keyword evidence="3" id="KW-0328">Glycosyltransferase</keyword>
<feature type="transmembrane region" description="Helical" evidence="8">
    <location>
        <begin position="41"/>
        <end position="61"/>
    </location>
</feature>
<comment type="caution">
    <text evidence="9">The sequence shown here is derived from an EMBL/GenBank/DDBJ whole genome shotgun (WGS) entry which is preliminary data.</text>
</comment>
<evidence type="ECO:0000313" key="10">
    <source>
        <dbReference type="Proteomes" id="UP000559117"/>
    </source>
</evidence>
<evidence type="ECO:0000256" key="5">
    <source>
        <dbReference type="ARBA" id="ARBA00022692"/>
    </source>
</evidence>
<dbReference type="PANTHER" id="PTHR33908:SF11">
    <property type="entry name" value="MEMBRANE PROTEIN"/>
    <property type="match status" value="1"/>
</dbReference>
<feature type="transmembrane region" description="Helical" evidence="8">
    <location>
        <begin position="152"/>
        <end position="181"/>
    </location>
</feature>
<evidence type="ECO:0000256" key="3">
    <source>
        <dbReference type="ARBA" id="ARBA00022676"/>
    </source>
</evidence>
<keyword evidence="4" id="KW-0808">Transferase</keyword>
<dbReference type="GO" id="GO:0016763">
    <property type="term" value="F:pentosyltransferase activity"/>
    <property type="evidence" value="ECO:0007669"/>
    <property type="project" value="TreeGrafter"/>
</dbReference>
<keyword evidence="10" id="KW-1185">Reference proteome</keyword>
<feature type="transmembrane region" description="Helical" evidence="8">
    <location>
        <begin position="395"/>
        <end position="415"/>
    </location>
</feature>
<evidence type="ECO:0000256" key="6">
    <source>
        <dbReference type="ARBA" id="ARBA00022989"/>
    </source>
</evidence>
<name>A0A840UQ19_9FIRM</name>
<accession>A0A840UQ19</accession>
<reference evidence="9 10" key="1">
    <citation type="submission" date="2020-08" db="EMBL/GenBank/DDBJ databases">
        <title>Genomic Encyclopedia of Type Strains, Phase IV (KMG-IV): sequencing the most valuable type-strain genomes for metagenomic binning, comparative biology and taxonomic classification.</title>
        <authorList>
            <person name="Goeker M."/>
        </authorList>
    </citation>
    <scope>NUCLEOTIDE SEQUENCE [LARGE SCALE GENOMIC DNA]</scope>
    <source>
        <strain evidence="9 10">DSM 24661</strain>
    </source>
</reference>
<feature type="transmembrane region" description="Helical" evidence="8">
    <location>
        <begin position="91"/>
        <end position="111"/>
    </location>
</feature>